<dbReference type="Proteomes" id="UP000664495">
    <property type="component" value="Unassembled WGS sequence"/>
</dbReference>
<evidence type="ECO:0000313" key="2">
    <source>
        <dbReference type="EMBL" id="MBO0452262.1"/>
    </source>
</evidence>
<gene>
    <name evidence="2" type="ORF">JZO85_08280</name>
</gene>
<dbReference type="SUPFAM" id="SSF47413">
    <property type="entry name" value="lambda repressor-like DNA-binding domains"/>
    <property type="match status" value="1"/>
</dbReference>
<accession>A0ABS3HFN8</accession>
<organism evidence="2 3">
    <name type="scientific">Candidatus Enterococcus murrayae</name>
    <dbReference type="NCBI Taxonomy" id="2815321"/>
    <lineage>
        <taxon>Bacteria</taxon>
        <taxon>Bacillati</taxon>
        <taxon>Bacillota</taxon>
        <taxon>Bacilli</taxon>
        <taxon>Lactobacillales</taxon>
        <taxon>Enterococcaceae</taxon>
        <taxon>Enterococcus</taxon>
    </lineage>
</organism>
<dbReference type="Pfam" id="PF13443">
    <property type="entry name" value="HTH_26"/>
    <property type="match status" value="1"/>
</dbReference>
<proteinExistence type="predicted"/>
<keyword evidence="3" id="KW-1185">Reference proteome</keyword>
<sequence length="177" mass="20110">MKNVLDIFLQKQGLTRYDLSKSAGISEQTLSKASKRDPETYSSKTIIAIAKGTEHSPGEVLDALLQIRDSDELYQVTTLNELLQKVREKEDQFIVKGEFNELLKEIERSRISETAELGFQYGSGGLGTIAVYKILRILNSFGDETKLENLKQDIGTLYTIEFIDKNNVKLRLKQLDY</sequence>
<dbReference type="InterPro" id="IPR010982">
    <property type="entry name" value="Lambda_DNA-bd_dom_sf"/>
</dbReference>
<feature type="domain" description="HTH cro/C1-type" evidence="1">
    <location>
        <begin position="5"/>
        <end position="62"/>
    </location>
</feature>
<evidence type="ECO:0000259" key="1">
    <source>
        <dbReference type="Pfam" id="PF13443"/>
    </source>
</evidence>
<protein>
    <submittedName>
        <fullName evidence="2">Helix-turn-helix transcriptional regulator</fullName>
    </submittedName>
</protein>
<name>A0ABS3HFN8_9ENTE</name>
<reference evidence="2 3" key="1">
    <citation type="submission" date="2021-03" db="EMBL/GenBank/DDBJ databases">
        <title>Enterococcal diversity collection.</title>
        <authorList>
            <person name="Gilmore M.S."/>
            <person name="Schwartzman J."/>
            <person name="Van Tyne D."/>
            <person name="Martin M."/>
            <person name="Earl A.M."/>
            <person name="Manson A.L."/>
            <person name="Straub T."/>
            <person name="Salamzade R."/>
            <person name="Saavedra J."/>
            <person name="Lebreton F."/>
            <person name="Prichula J."/>
            <person name="Schaufler K."/>
            <person name="Gaca A."/>
            <person name="Sgardioli B."/>
            <person name="Wagenaar J."/>
            <person name="Strong T."/>
        </authorList>
    </citation>
    <scope>NUCLEOTIDE SEQUENCE [LARGE SCALE GENOMIC DNA]</scope>
    <source>
        <strain evidence="2 3">MJM16</strain>
    </source>
</reference>
<dbReference type="RefSeq" id="WP_207108038.1">
    <property type="nucleotide sequence ID" value="NZ_JAFLVR010000020.1"/>
</dbReference>
<dbReference type="Gene3D" id="1.10.260.40">
    <property type="entry name" value="lambda repressor-like DNA-binding domains"/>
    <property type="match status" value="1"/>
</dbReference>
<dbReference type="EMBL" id="JAFLVR010000020">
    <property type="protein sequence ID" value="MBO0452262.1"/>
    <property type="molecule type" value="Genomic_DNA"/>
</dbReference>
<evidence type="ECO:0000313" key="3">
    <source>
        <dbReference type="Proteomes" id="UP000664495"/>
    </source>
</evidence>
<dbReference type="InterPro" id="IPR001387">
    <property type="entry name" value="Cro/C1-type_HTH"/>
</dbReference>
<comment type="caution">
    <text evidence="2">The sequence shown here is derived from an EMBL/GenBank/DDBJ whole genome shotgun (WGS) entry which is preliminary data.</text>
</comment>